<accession>A0ACB9KRK7</accession>
<protein>
    <submittedName>
        <fullName evidence="1">Uncharacterized protein</fullName>
    </submittedName>
</protein>
<proteinExistence type="predicted"/>
<organism evidence="1 2">
    <name type="scientific">Bauhinia variegata</name>
    <name type="common">Purple orchid tree</name>
    <name type="synonym">Phanera variegata</name>
    <dbReference type="NCBI Taxonomy" id="167791"/>
    <lineage>
        <taxon>Eukaryota</taxon>
        <taxon>Viridiplantae</taxon>
        <taxon>Streptophyta</taxon>
        <taxon>Embryophyta</taxon>
        <taxon>Tracheophyta</taxon>
        <taxon>Spermatophyta</taxon>
        <taxon>Magnoliopsida</taxon>
        <taxon>eudicotyledons</taxon>
        <taxon>Gunneridae</taxon>
        <taxon>Pentapetalae</taxon>
        <taxon>rosids</taxon>
        <taxon>fabids</taxon>
        <taxon>Fabales</taxon>
        <taxon>Fabaceae</taxon>
        <taxon>Cercidoideae</taxon>
        <taxon>Cercideae</taxon>
        <taxon>Bauhiniinae</taxon>
        <taxon>Bauhinia</taxon>
    </lineage>
</organism>
<evidence type="ECO:0000313" key="1">
    <source>
        <dbReference type="EMBL" id="KAI4299886.1"/>
    </source>
</evidence>
<dbReference type="EMBL" id="CM039438">
    <property type="protein sequence ID" value="KAI4299886.1"/>
    <property type="molecule type" value="Genomic_DNA"/>
</dbReference>
<keyword evidence="2" id="KW-1185">Reference proteome</keyword>
<comment type="caution">
    <text evidence="1">The sequence shown here is derived from an EMBL/GenBank/DDBJ whole genome shotgun (WGS) entry which is preliminary data.</text>
</comment>
<name>A0ACB9KRK7_BAUVA</name>
<gene>
    <name evidence="1" type="ORF">L6164_033307</name>
</gene>
<sequence length="380" mass="41748">MAAAVSAWAKPGAWALDSEEHESELLQQTENIDNGVSTQPLAEFPSLAAATKPKKKKGQTVSLAEFATYGGPKPSQPSPSDALTHEDLMVLPTGPRQRTAEELERERSRGFRSYGAYDRGGEESSNSRWGSSRVSDESRRSNSFGRDARDPSREMAPSRADEIDDWAAAKKSPIGNEFVRGERREKGGFFDSHSKADESDSWVSNKSFLSSEGRKFGTNGGGFERERKVGFGSSGGADSDNWNKKKGEYSSGSERSETATGRPRLVLQPRSLPMSNGDQEGSANLAKPKGPNPFGEARPREEVLAEKGQDWKKIDEQLETVKIKEPVEKRDSFGKRDFGAGSRRSSLPDAGTERSWRKAESDDSHSQSAEKVENQHTEEN</sequence>
<dbReference type="Proteomes" id="UP000828941">
    <property type="component" value="Chromosome 13"/>
</dbReference>
<reference evidence="1 2" key="1">
    <citation type="journal article" date="2022" name="DNA Res.">
        <title>Chromosomal-level genome assembly of the orchid tree Bauhinia variegata (Leguminosae; Cercidoideae) supports the allotetraploid origin hypothesis of Bauhinia.</title>
        <authorList>
            <person name="Zhong Y."/>
            <person name="Chen Y."/>
            <person name="Zheng D."/>
            <person name="Pang J."/>
            <person name="Liu Y."/>
            <person name="Luo S."/>
            <person name="Meng S."/>
            <person name="Qian L."/>
            <person name="Wei D."/>
            <person name="Dai S."/>
            <person name="Zhou R."/>
        </authorList>
    </citation>
    <scope>NUCLEOTIDE SEQUENCE [LARGE SCALE GENOMIC DNA]</scope>
    <source>
        <strain evidence="1">BV-YZ2020</strain>
    </source>
</reference>
<evidence type="ECO:0000313" key="2">
    <source>
        <dbReference type="Proteomes" id="UP000828941"/>
    </source>
</evidence>